<feature type="transmembrane region" description="Helical" evidence="1">
    <location>
        <begin position="20"/>
        <end position="43"/>
    </location>
</feature>
<keyword evidence="1" id="KW-0472">Membrane</keyword>
<evidence type="ECO:0000313" key="2">
    <source>
        <dbReference type="Proteomes" id="UP001652626"/>
    </source>
</evidence>
<keyword evidence="1" id="KW-0812">Transmembrane</keyword>
<accession>A0ABM4AMV1</accession>
<dbReference type="GeneID" id="135193557"/>
<feature type="transmembrane region" description="Helical" evidence="1">
    <location>
        <begin position="144"/>
        <end position="165"/>
    </location>
</feature>
<proteinExistence type="predicted"/>
<evidence type="ECO:0000313" key="3">
    <source>
        <dbReference type="RefSeq" id="XP_064072617.1"/>
    </source>
</evidence>
<dbReference type="RefSeq" id="XP_064072617.1">
    <property type="nucleotide sequence ID" value="XM_064216547.1"/>
</dbReference>
<evidence type="ECO:0000256" key="1">
    <source>
        <dbReference type="SAM" id="Phobius"/>
    </source>
</evidence>
<gene>
    <name evidence="3" type="primary">LOC135193557</name>
</gene>
<dbReference type="Proteomes" id="UP001652626">
    <property type="component" value="Chromosome 12"/>
</dbReference>
<organism evidence="2 3">
    <name type="scientific">Vanessa tameamea</name>
    <name type="common">Kamehameha butterfly</name>
    <dbReference type="NCBI Taxonomy" id="334116"/>
    <lineage>
        <taxon>Eukaryota</taxon>
        <taxon>Metazoa</taxon>
        <taxon>Ecdysozoa</taxon>
        <taxon>Arthropoda</taxon>
        <taxon>Hexapoda</taxon>
        <taxon>Insecta</taxon>
        <taxon>Pterygota</taxon>
        <taxon>Neoptera</taxon>
        <taxon>Endopterygota</taxon>
        <taxon>Lepidoptera</taxon>
        <taxon>Glossata</taxon>
        <taxon>Ditrysia</taxon>
        <taxon>Papilionoidea</taxon>
        <taxon>Nymphalidae</taxon>
        <taxon>Nymphalinae</taxon>
        <taxon>Vanessa</taxon>
    </lineage>
</organism>
<feature type="transmembrane region" description="Helical" evidence="1">
    <location>
        <begin position="177"/>
        <end position="200"/>
    </location>
</feature>
<keyword evidence="1" id="KW-1133">Transmembrane helix</keyword>
<reference evidence="3" key="1">
    <citation type="submission" date="2025-08" db="UniProtKB">
        <authorList>
            <consortium name="RefSeq"/>
        </authorList>
    </citation>
    <scope>IDENTIFICATION</scope>
    <source>
        <tissue evidence="3">Whole body</tissue>
    </source>
</reference>
<protein>
    <submittedName>
        <fullName evidence="3">Uncharacterized protein LOC135193557</fullName>
    </submittedName>
</protein>
<sequence length="205" mass="22513">MAILDRIPKVEKCCGCVTDLKTAAAIIAVISIVTSPLVSWAIIRHAYIIRVTCVVKTNTSQPDVVDINFNNALSFGFGANAGLGPSCLSRNKTDESGVDKTKSDFVRFVRYSGWIVLLADATFLFSGVNFLIKMFKGVDKDAALIFILAGLTSVLLSFIYGMLYVSACVYAGSGFPVYEFFFAGVDLTIWIYFLIVVYSYRQRTS</sequence>
<name>A0ABM4AMV1_VANTA</name>
<feature type="transmembrane region" description="Helical" evidence="1">
    <location>
        <begin position="111"/>
        <end position="132"/>
    </location>
</feature>
<keyword evidence="2" id="KW-1185">Reference proteome</keyword>